<name>I4EEF6_9BACT</name>
<proteinExistence type="predicted"/>
<accession>I4EEF6</accession>
<organism evidence="1 2">
    <name type="scientific">Nitrolancea hollandica Lb</name>
    <dbReference type="NCBI Taxonomy" id="1129897"/>
    <lineage>
        <taxon>Bacteria</taxon>
        <taxon>Pseudomonadati</taxon>
        <taxon>Thermomicrobiota</taxon>
        <taxon>Thermomicrobia</taxon>
        <taxon>Sphaerobacterales</taxon>
        <taxon>Sphaerobacterineae</taxon>
        <taxon>Sphaerobacteraceae</taxon>
        <taxon>Nitrolancea</taxon>
    </lineage>
</organism>
<dbReference type="Proteomes" id="UP000004221">
    <property type="component" value="Unassembled WGS sequence"/>
</dbReference>
<keyword evidence="2" id="KW-1185">Reference proteome</keyword>
<evidence type="ECO:0000313" key="1">
    <source>
        <dbReference type="EMBL" id="CCF83068.1"/>
    </source>
</evidence>
<reference evidence="1 2" key="1">
    <citation type="journal article" date="2012" name="ISME J.">
        <title>Nitrification expanded: discovery, physiology and genomics of a nitrite-oxidizing bacterium from the phylum Chloroflexi.</title>
        <authorList>
            <person name="Sorokin D.Y."/>
            <person name="Lucker S."/>
            <person name="Vejmelkova D."/>
            <person name="Kostrikina N.A."/>
            <person name="Kleerebezem R."/>
            <person name="Rijpstra W.I."/>
            <person name="Damste J.S."/>
            <person name="Le Paslier D."/>
            <person name="Muyzer G."/>
            <person name="Wagner M."/>
            <person name="van Loosdrecht M.C."/>
            <person name="Daims H."/>
        </authorList>
    </citation>
    <scope>NUCLEOTIDE SEQUENCE [LARGE SCALE GENOMIC DNA]</scope>
    <source>
        <strain evidence="2">none</strain>
    </source>
</reference>
<comment type="caution">
    <text evidence="1">The sequence shown here is derived from an EMBL/GenBank/DDBJ whole genome shotgun (WGS) entry which is preliminary data.</text>
</comment>
<evidence type="ECO:0000313" key="2">
    <source>
        <dbReference type="Proteomes" id="UP000004221"/>
    </source>
</evidence>
<gene>
    <name evidence="1" type="ORF">NITHO_1820002</name>
</gene>
<sequence>MLWKTSLFAVSLRTRDQAGTTRQRDEIQAKIKVGIAHFRSGTVVSKAKYTKILRNGATWRGEPTRSHAIIPRGLTSKARD</sequence>
<protein>
    <submittedName>
        <fullName evidence="1">Uncharacterized protein</fullName>
    </submittedName>
</protein>
<dbReference type="EMBL" id="CAGS01000093">
    <property type="protein sequence ID" value="CCF83068.1"/>
    <property type="molecule type" value="Genomic_DNA"/>
</dbReference>
<dbReference type="AlphaFoldDB" id="I4EEF6"/>